<reference evidence="2" key="1">
    <citation type="submission" date="2021-02" db="EMBL/GenBank/DDBJ databases">
        <title>First Annotated Genome of the Yellow-green Alga Tribonema minus.</title>
        <authorList>
            <person name="Mahan K.M."/>
        </authorList>
    </citation>
    <scope>NUCLEOTIDE SEQUENCE</scope>
    <source>
        <strain evidence="2">UTEX B ZZ1240</strain>
    </source>
</reference>
<dbReference type="SUPFAM" id="SSF56747">
    <property type="entry name" value="Prim-pol domain"/>
    <property type="match status" value="1"/>
</dbReference>
<proteinExistence type="predicted"/>
<evidence type="ECO:0000313" key="3">
    <source>
        <dbReference type="Proteomes" id="UP000664859"/>
    </source>
</evidence>
<dbReference type="AlphaFoldDB" id="A0A835Z0F2"/>
<gene>
    <name evidence="2" type="ORF">JKP88DRAFT_315680</name>
</gene>
<dbReference type="Pfam" id="PF09250">
    <property type="entry name" value="Prim-Pol"/>
    <property type="match status" value="1"/>
</dbReference>
<dbReference type="OrthoDB" id="539213at2759"/>
<evidence type="ECO:0000259" key="1">
    <source>
        <dbReference type="Pfam" id="PF09250"/>
    </source>
</evidence>
<accession>A0A835Z0F2</accession>
<dbReference type="Proteomes" id="UP000664859">
    <property type="component" value="Unassembled WGS sequence"/>
</dbReference>
<dbReference type="InterPro" id="IPR015330">
    <property type="entry name" value="DNA_primase/pol_bifunc_N"/>
</dbReference>
<organism evidence="2 3">
    <name type="scientific">Tribonema minus</name>
    <dbReference type="NCBI Taxonomy" id="303371"/>
    <lineage>
        <taxon>Eukaryota</taxon>
        <taxon>Sar</taxon>
        <taxon>Stramenopiles</taxon>
        <taxon>Ochrophyta</taxon>
        <taxon>PX clade</taxon>
        <taxon>Xanthophyceae</taxon>
        <taxon>Tribonematales</taxon>
        <taxon>Tribonemataceae</taxon>
        <taxon>Tribonema</taxon>
    </lineage>
</organism>
<dbReference type="EMBL" id="JAFCMP010000179">
    <property type="protein sequence ID" value="KAG5184064.1"/>
    <property type="molecule type" value="Genomic_DNA"/>
</dbReference>
<feature type="domain" description="DNA primase/polymerase bifunctional N-terminal" evidence="1">
    <location>
        <begin position="21"/>
        <end position="160"/>
    </location>
</feature>
<name>A0A835Z0F2_9STRA</name>
<evidence type="ECO:0000313" key="2">
    <source>
        <dbReference type="EMBL" id="KAG5184064.1"/>
    </source>
</evidence>
<keyword evidence="3" id="KW-1185">Reference proteome</keyword>
<dbReference type="Pfam" id="PF26128">
    <property type="entry name" value="Gad2"/>
    <property type="match status" value="1"/>
</dbReference>
<comment type="caution">
    <text evidence="2">The sequence shown here is derived from an EMBL/GenBank/DDBJ whole genome shotgun (WGS) entry which is preliminary data.</text>
</comment>
<sequence>MLWDTLRDWLVATYPDDLLMPVPKGEKCPKFPHANGRWSWHMYNKFAASHRENDFDIAILLRTLCVVDVDTKELVEDLEQRFPVLKTSPSEDTKKGRHYFFSRSELCDAQGFMDQRSGVIPNVDFKTQCTTGTAGIILVAPSTGKTWVRTPWMAGDVLNAIPDDLLRAVALPTRQMGSVKLVFADGAELVYMNNPHLQKFELLRNLLEGEEQEYTEVPIAVGTAQQFEDLMHMCQHRRFHRWPTDIQGVRHLADYLCATQKVMNMLDTGNPVSPSAWLQAIDNASPGWGQAFLSEALVDITNGCQMQYQRIVKDAQWLFHEYRHSSMQGSTVLSNDLCTQIICLPSIVRSVLQRHPDLALAGSSVLHMACTRVLGEPSDYDMYYIGIDDAHLRDILSDIKDHVNPDVMHRTGSAMTYIAGEVTIQIILRRYRDVGHILNTFDLAPSQCAVYQGRVMVTQSWLFSVRHMAAYVNFWHWNSASVSRAFKYYSKGFEILVPALRRDMLKPYTSCPGAHNLMAVEAAPQTWPWRWQLKRTRDGKPKRIDAIMLRKMVREKNYWGTRHQSGYSEFIGSALPHVMRAMISKGMSWLGLRPVRTCEQCVQSLDTIVIPEATDVPFHTASPNFPQLYDLRK</sequence>
<protein>
    <recommendedName>
        <fullName evidence="1">DNA primase/polymerase bifunctional N-terminal domain-containing protein</fullName>
    </recommendedName>
</protein>